<keyword evidence="3 9" id="KW-0479">Metal-binding</keyword>
<comment type="caution">
    <text evidence="10">Lacks conserved residue(s) required for the propagation of feature annotation.</text>
</comment>
<feature type="binding site" evidence="9">
    <location>
        <position position="228"/>
    </location>
    <ligand>
        <name>Zn(2+)</name>
        <dbReference type="ChEBI" id="CHEBI:29105"/>
        <label>2</label>
        <note>catalytic</note>
    </ligand>
</feature>
<keyword evidence="9" id="KW-0106">Calcium</keyword>
<dbReference type="SUPFAM" id="SSF47090">
    <property type="entry name" value="PGBD-like"/>
    <property type="match status" value="1"/>
</dbReference>
<accession>A0A6S7GJQ0</accession>
<dbReference type="Gene3D" id="3.40.390.10">
    <property type="entry name" value="Collagenase (Catalytic Domain)"/>
    <property type="match status" value="1"/>
</dbReference>
<dbReference type="Pfam" id="PF01549">
    <property type="entry name" value="ShK"/>
    <property type="match status" value="2"/>
</dbReference>
<dbReference type="Gene3D" id="1.10.10.1940">
    <property type="match status" value="2"/>
</dbReference>
<comment type="cofactor">
    <cofactor evidence="9">
        <name>Ca(2+)</name>
        <dbReference type="ChEBI" id="CHEBI:29108"/>
    </cofactor>
    <text evidence="9">Can bind about 5 Ca(2+) ions per subunit.</text>
</comment>
<evidence type="ECO:0000313" key="14">
    <source>
        <dbReference type="Proteomes" id="UP001152795"/>
    </source>
</evidence>
<dbReference type="SUPFAM" id="SSF55486">
    <property type="entry name" value="Metalloproteases ('zincins'), catalytic domain"/>
    <property type="match status" value="1"/>
</dbReference>
<dbReference type="InterPro" id="IPR002477">
    <property type="entry name" value="Peptidoglycan-bd-like"/>
</dbReference>
<sequence length="354" mass="39173">MFLKFAAAVCLIYLCVLTGNGKSAGMDKNGAMDYMAKFGYADPGRSGSGDFNKAIRRFQKYFHLKMTGRLDAETKTEMLKPRCGNADEVDDTGRSGAQAFRTGSKWSKTSLTYRFLRDSEDVTRSVMKATFRKAFAYWSAVTPLRFREVTSGRSDFTIMFARRSHGDGAPFDGRGRVLAHAYFPSNGRVHFDEDEGYSVNGGSINGQRGIDLLAVAVHEIGHAIGLHHSNVRGSIMWPSYNGYNANLRLHRDDINGAQSLYGRNTGGGGTGGGTGGSSCSDKNQSCPRWRRYCTSSRYGNYMRKNCQKTCNFCGGGSSCADKNVNCSSWRNRGFCRGRFAMYMKENCPKSCRHC</sequence>
<feature type="binding site" evidence="9">
    <location>
        <position position="173"/>
    </location>
    <ligand>
        <name>Ca(2+)</name>
        <dbReference type="ChEBI" id="CHEBI:29108"/>
        <label>3</label>
    </ligand>
</feature>
<dbReference type="GO" id="GO:0005615">
    <property type="term" value="C:extracellular space"/>
    <property type="evidence" value="ECO:0007669"/>
    <property type="project" value="TreeGrafter"/>
</dbReference>
<feature type="binding site" evidence="9">
    <location>
        <position position="180"/>
    </location>
    <ligand>
        <name>Zn(2+)</name>
        <dbReference type="ChEBI" id="CHEBI:29105"/>
        <label>1</label>
    </ligand>
</feature>
<evidence type="ECO:0000256" key="11">
    <source>
        <dbReference type="SAM" id="MobiDB-lite"/>
    </source>
</evidence>
<keyword evidence="14" id="KW-1185">Reference proteome</keyword>
<organism evidence="13 14">
    <name type="scientific">Paramuricea clavata</name>
    <name type="common">Red gorgonian</name>
    <name type="synonym">Violescent sea-whip</name>
    <dbReference type="NCBI Taxonomy" id="317549"/>
    <lineage>
        <taxon>Eukaryota</taxon>
        <taxon>Metazoa</taxon>
        <taxon>Cnidaria</taxon>
        <taxon>Anthozoa</taxon>
        <taxon>Octocorallia</taxon>
        <taxon>Malacalcyonacea</taxon>
        <taxon>Plexauridae</taxon>
        <taxon>Paramuricea</taxon>
    </lineage>
</organism>
<evidence type="ECO:0000256" key="2">
    <source>
        <dbReference type="ARBA" id="ARBA00022670"/>
    </source>
</evidence>
<evidence type="ECO:0000256" key="12">
    <source>
        <dbReference type="SAM" id="SignalP"/>
    </source>
</evidence>
<feature type="binding site" evidence="9">
    <location>
        <position position="165"/>
    </location>
    <ligand>
        <name>Zn(2+)</name>
        <dbReference type="ChEBI" id="CHEBI:29105"/>
        <label>1</label>
    </ligand>
</feature>
<dbReference type="PANTHER" id="PTHR10201:SF291">
    <property type="entry name" value="MATRIX METALLOPROTEINASE 1, ISOFORM C-RELATED"/>
    <property type="match status" value="1"/>
</dbReference>
<dbReference type="InterPro" id="IPR033739">
    <property type="entry name" value="M10A_MMP"/>
</dbReference>
<comment type="similarity">
    <text evidence="1">Belongs to the peptidase M10A family.</text>
</comment>
<dbReference type="SMART" id="SM00254">
    <property type="entry name" value="ShKT"/>
    <property type="match status" value="2"/>
</dbReference>
<evidence type="ECO:0000256" key="9">
    <source>
        <dbReference type="PIRSR" id="PIRSR621190-2"/>
    </source>
</evidence>
<feature type="binding site" evidence="9">
    <location>
        <position position="121"/>
    </location>
    <ligand>
        <name>Ca(2+)</name>
        <dbReference type="ChEBI" id="CHEBI:29108"/>
        <label>1</label>
    </ligand>
</feature>
<evidence type="ECO:0000256" key="8">
    <source>
        <dbReference type="PIRSR" id="PIRSR621190-1"/>
    </source>
</evidence>
<dbReference type="Pfam" id="PF01471">
    <property type="entry name" value="PG_binding_1"/>
    <property type="match status" value="1"/>
</dbReference>
<feature type="binding site" evidence="9">
    <location>
        <position position="195"/>
    </location>
    <ligand>
        <name>Ca(2+)</name>
        <dbReference type="ChEBI" id="CHEBI:29108"/>
        <label>1</label>
    </ligand>
</feature>
<dbReference type="Proteomes" id="UP001152795">
    <property type="component" value="Unassembled WGS sequence"/>
</dbReference>
<feature type="binding site" evidence="9">
    <location>
        <position position="167"/>
    </location>
    <ligand>
        <name>Zn(2+)</name>
        <dbReference type="ChEBI" id="CHEBI:29105"/>
        <label>1</label>
    </ligand>
</feature>
<dbReference type="Pfam" id="PF00413">
    <property type="entry name" value="Peptidase_M10"/>
    <property type="match status" value="1"/>
</dbReference>
<dbReference type="GO" id="GO:0030574">
    <property type="term" value="P:collagen catabolic process"/>
    <property type="evidence" value="ECO:0007669"/>
    <property type="project" value="TreeGrafter"/>
</dbReference>
<comment type="cofactor">
    <cofactor evidence="9">
        <name>Zn(2+)</name>
        <dbReference type="ChEBI" id="CHEBI:29105"/>
    </cofactor>
    <text evidence="9">Binds 2 Zn(2+) ions per subunit.</text>
</comment>
<dbReference type="EMBL" id="CACRXK020000833">
    <property type="protein sequence ID" value="CAB3985141.1"/>
    <property type="molecule type" value="Genomic_DNA"/>
</dbReference>
<feature type="binding site" evidence="9">
    <location>
        <position position="155"/>
    </location>
    <ligand>
        <name>Ca(2+)</name>
        <dbReference type="ChEBI" id="CHEBI:29108"/>
        <label>2</label>
    </ligand>
</feature>
<feature type="active site" evidence="8">
    <location>
        <position position="219"/>
    </location>
</feature>
<comment type="caution">
    <text evidence="13">The sequence shown here is derived from an EMBL/GenBank/DDBJ whole genome shotgun (WGS) entry which is preliminary data.</text>
</comment>
<evidence type="ECO:0000256" key="10">
    <source>
        <dbReference type="PROSITE-ProRule" id="PRU01005"/>
    </source>
</evidence>
<keyword evidence="5" id="KW-0378">Hydrolase</keyword>
<dbReference type="PROSITE" id="PS51670">
    <property type="entry name" value="SHKT"/>
    <property type="match status" value="2"/>
</dbReference>
<gene>
    <name evidence="13" type="ORF">PACLA_8A089531</name>
</gene>
<evidence type="ECO:0000256" key="7">
    <source>
        <dbReference type="ARBA" id="ARBA00023049"/>
    </source>
</evidence>
<feature type="binding site" evidence="9">
    <location>
        <position position="236"/>
    </location>
    <ligand>
        <name>Zn(2+)</name>
        <dbReference type="ChEBI" id="CHEBI:29105"/>
        <label>2</label>
        <note>catalytic</note>
    </ligand>
</feature>
<dbReference type="PRINTS" id="PR00138">
    <property type="entry name" value="MATRIXIN"/>
</dbReference>
<dbReference type="GO" id="GO:0008270">
    <property type="term" value="F:zinc ion binding"/>
    <property type="evidence" value="ECO:0007669"/>
    <property type="project" value="InterPro"/>
</dbReference>
<evidence type="ECO:0000313" key="13">
    <source>
        <dbReference type="EMBL" id="CAB3985141.1"/>
    </source>
</evidence>
<dbReference type="PANTHER" id="PTHR10201">
    <property type="entry name" value="MATRIX METALLOPROTEINASE"/>
    <property type="match status" value="1"/>
</dbReference>
<dbReference type="GO" id="GO:0006508">
    <property type="term" value="P:proteolysis"/>
    <property type="evidence" value="ECO:0007669"/>
    <property type="project" value="UniProtKB-KW"/>
</dbReference>
<feature type="binding site" evidence="9">
    <location>
        <position position="218"/>
    </location>
    <ligand>
        <name>Zn(2+)</name>
        <dbReference type="ChEBI" id="CHEBI:29105"/>
        <label>2</label>
        <note>catalytic</note>
    </ligand>
</feature>
<reference evidence="13" key="1">
    <citation type="submission" date="2020-04" db="EMBL/GenBank/DDBJ databases">
        <authorList>
            <person name="Alioto T."/>
            <person name="Alioto T."/>
            <person name="Gomez Garrido J."/>
        </authorList>
    </citation>
    <scope>NUCLEOTIDE SEQUENCE</scope>
    <source>
        <strain evidence="13">A484AB</strain>
    </source>
</reference>
<dbReference type="InterPro" id="IPR036365">
    <property type="entry name" value="PGBD-like_sf"/>
</dbReference>
<dbReference type="OrthoDB" id="406838at2759"/>
<dbReference type="FunFam" id="3.40.390.10:FF:000091">
    <property type="entry name" value="Matrix metalloproteinase-16-like Protein"/>
    <property type="match status" value="1"/>
</dbReference>
<dbReference type="InterPro" id="IPR001818">
    <property type="entry name" value="Pept_M10_metallopeptidase"/>
</dbReference>
<evidence type="ECO:0000256" key="4">
    <source>
        <dbReference type="ARBA" id="ARBA00022729"/>
    </source>
</evidence>
<feature type="binding site" evidence="9">
    <location>
        <position position="195"/>
    </location>
    <ligand>
        <name>Ca(2+)</name>
        <dbReference type="ChEBI" id="CHEBI:29108"/>
        <label>3</label>
    </ligand>
</feature>
<feature type="chain" id="PRO_5044302792" evidence="12">
    <location>
        <begin position="22"/>
        <end position="354"/>
    </location>
</feature>
<dbReference type="InterPro" id="IPR003582">
    <property type="entry name" value="ShKT_dom"/>
</dbReference>
<dbReference type="GO" id="GO:0030198">
    <property type="term" value="P:extracellular matrix organization"/>
    <property type="evidence" value="ECO:0007669"/>
    <property type="project" value="TreeGrafter"/>
</dbReference>
<keyword evidence="4 12" id="KW-0732">Signal</keyword>
<evidence type="ECO:0000256" key="5">
    <source>
        <dbReference type="ARBA" id="ARBA00022801"/>
    </source>
</evidence>
<dbReference type="AlphaFoldDB" id="A0A6S7GJQ0"/>
<feature type="binding site" evidence="9">
    <location>
        <position position="172"/>
    </location>
    <ligand>
        <name>Ca(2+)</name>
        <dbReference type="ChEBI" id="CHEBI:29108"/>
        <label>3</label>
    </ligand>
</feature>
<dbReference type="InterPro" id="IPR006026">
    <property type="entry name" value="Peptidase_Metallo"/>
</dbReference>
<feature type="binding site" evidence="9">
    <location>
        <position position="222"/>
    </location>
    <ligand>
        <name>Zn(2+)</name>
        <dbReference type="ChEBI" id="CHEBI:29105"/>
        <label>2</label>
        <note>catalytic</note>
    </ligand>
</feature>
<name>A0A6S7GJQ0_PARCT</name>
<keyword evidence="7" id="KW-0482">Metalloprotease</keyword>
<dbReference type="GO" id="GO:0004222">
    <property type="term" value="F:metalloendopeptidase activity"/>
    <property type="evidence" value="ECO:0007669"/>
    <property type="project" value="InterPro"/>
</dbReference>
<feature type="binding site" evidence="9">
    <location>
        <position position="192"/>
    </location>
    <ligand>
        <name>Ca(2+)</name>
        <dbReference type="ChEBI" id="CHEBI:29108"/>
        <label>3</label>
    </ligand>
</feature>
<dbReference type="InterPro" id="IPR024079">
    <property type="entry name" value="MetalloPept_cat_dom_sf"/>
</dbReference>
<feature type="binding site" description="in inhibited form" evidence="9">
    <location>
        <position position="83"/>
    </location>
    <ligand>
        <name>Zn(2+)</name>
        <dbReference type="ChEBI" id="CHEBI:29105"/>
        <label>2</label>
        <note>catalytic</note>
    </ligand>
</feature>
<keyword evidence="10" id="KW-1015">Disulfide bond</keyword>
<feature type="compositionally biased region" description="Gly residues" evidence="11">
    <location>
        <begin position="264"/>
        <end position="276"/>
    </location>
</feature>
<dbReference type="GO" id="GO:0031012">
    <property type="term" value="C:extracellular matrix"/>
    <property type="evidence" value="ECO:0007669"/>
    <property type="project" value="InterPro"/>
</dbReference>
<feature type="binding site" evidence="9">
    <location>
        <position position="190"/>
    </location>
    <ligand>
        <name>Zn(2+)</name>
        <dbReference type="ChEBI" id="CHEBI:29105"/>
        <label>1</label>
    </ligand>
</feature>
<feature type="region of interest" description="Disordered" evidence="11">
    <location>
        <begin position="260"/>
        <end position="285"/>
    </location>
</feature>
<proteinExistence type="inferred from homology"/>
<feature type="signal peptide" evidence="12">
    <location>
        <begin position="1"/>
        <end position="21"/>
    </location>
</feature>
<dbReference type="SMART" id="SM00235">
    <property type="entry name" value="ZnMc"/>
    <property type="match status" value="1"/>
</dbReference>
<dbReference type="CDD" id="cd04278">
    <property type="entry name" value="ZnMc_MMP"/>
    <property type="match status" value="1"/>
</dbReference>
<dbReference type="InterPro" id="IPR021190">
    <property type="entry name" value="Pept_M10A"/>
</dbReference>
<keyword evidence="6 9" id="KW-0862">Zinc</keyword>
<evidence type="ECO:0000256" key="6">
    <source>
        <dbReference type="ARBA" id="ARBA00022833"/>
    </source>
</evidence>
<protein>
    <submittedName>
        <fullName evidence="13">Hatching enzyme-like</fullName>
    </submittedName>
</protein>
<keyword evidence="2" id="KW-0645">Protease</keyword>
<evidence type="ECO:0000256" key="1">
    <source>
        <dbReference type="ARBA" id="ARBA00010370"/>
    </source>
</evidence>
<feature type="disulfide bond" evidence="10">
    <location>
        <begin position="279"/>
        <end position="313"/>
    </location>
</feature>
<evidence type="ECO:0000256" key="3">
    <source>
        <dbReference type="ARBA" id="ARBA00022723"/>
    </source>
</evidence>